<evidence type="ECO:0000256" key="1">
    <source>
        <dbReference type="ARBA" id="ARBA00022448"/>
    </source>
</evidence>
<dbReference type="InterPro" id="IPR050319">
    <property type="entry name" value="ABC_transp_ATP-bind"/>
</dbReference>
<evidence type="ECO:0000259" key="4">
    <source>
        <dbReference type="PROSITE" id="PS50893"/>
    </source>
</evidence>
<evidence type="ECO:0000313" key="5">
    <source>
        <dbReference type="EMBL" id="UYG17060.1"/>
    </source>
</evidence>
<keyword evidence="6" id="KW-1185">Reference proteome</keyword>
<dbReference type="SUPFAM" id="SSF52540">
    <property type="entry name" value="P-loop containing nucleoside triphosphate hydrolases"/>
    <property type="match status" value="1"/>
</dbReference>
<dbReference type="Gene3D" id="3.40.50.300">
    <property type="entry name" value="P-loop containing nucleotide triphosphate hydrolases"/>
    <property type="match status" value="1"/>
</dbReference>
<keyword evidence="1" id="KW-0813">Transport</keyword>
<evidence type="ECO:0000256" key="3">
    <source>
        <dbReference type="ARBA" id="ARBA00022840"/>
    </source>
</evidence>
<gene>
    <name evidence="5" type="ORF">BRM3_01085</name>
</gene>
<dbReference type="RefSeq" id="WP_263594269.1">
    <property type="nucleotide sequence ID" value="NZ_CP107020.1"/>
</dbReference>
<organism evidence="5 6">
    <name type="scientific">Brachybacterium huguangmaarense</name>
    <dbReference type="NCBI Taxonomy" id="1652028"/>
    <lineage>
        <taxon>Bacteria</taxon>
        <taxon>Bacillati</taxon>
        <taxon>Actinomycetota</taxon>
        <taxon>Actinomycetes</taxon>
        <taxon>Micrococcales</taxon>
        <taxon>Dermabacteraceae</taxon>
        <taxon>Brachybacterium</taxon>
    </lineage>
</organism>
<dbReference type="PROSITE" id="PS50893">
    <property type="entry name" value="ABC_TRANSPORTER_2"/>
    <property type="match status" value="1"/>
</dbReference>
<evidence type="ECO:0000313" key="6">
    <source>
        <dbReference type="Proteomes" id="UP001164305"/>
    </source>
</evidence>
<keyword evidence="3 5" id="KW-0067">ATP-binding</keyword>
<keyword evidence="2" id="KW-0547">Nucleotide-binding</keyword>
<reference evidence="5" key="1">
    <citation type="submission" date="2022-10" db="EMBL/GenBank/DDBJ databases">
        <title>Whole-Genome Sequencing of Brachybacterium huguangmaarense BRM-3, Isolated from Betula schmidtii.</title>
        <authorList>
            <person name="Haam D."/>
        </authorList>
    </citation>
    <scope>NUCLEOTIDE SEQUENCE</scope>
    <source>
        <strain evidence="5">BRM-3</strain>
    </source>
</reference>
<accession>A0ABY6G1I8</accession>
<dbReference type="Proteomes" id="UP001164305">
    <property type="component" value="Chromosome"/>
</dbReference>
<dbReference type="GO" id="GO:0005524">
    <property type="term" value="F:ATP binding"/>
    <property type="evidence" value="ECO:0007669"/>
    <property type="project" value="UniProtKB-KW"/>
</dbReference>
<protein>
    <submittedName>
        <fullName evidence="5">ATP-binding cassette domain-containing protein</fullName>
    </submittedName>
</protein>
<name>A0ABY6G1I8_9MICO</name>
<dbReference type="Pfam" id="PF00005">
    <property type="entry name" value="ABC_tran"/>
    <property type="match status" value="1"/>
</dbReference>
<dbReference type="PANTHER" id="PTHR43776">
    <property type="entry name" value="TRANSPORT ATP-BINDING PROTEIN"/>
    <property type="match status" value="1"/>
</dbReference>
<dbReference type="InterPro" id="IPR003439">
    <property type="entry name" value="ABC_transporter-like_ATP-bd"/>
</dbReference>
<evidence type="ECO:0000256" key="2">
    <source>
        <dbReference type="ARBA" id="ARBA00022741"/>
    </source>
</evidence>
<sequence>MSTPLLEGTALARTFPSRGGRDVVAALRGVDVRLAPGERLALIGCSGSGKTTLLRILLALERPTAGTVRCDSRPVQPGRVSRLRWYRRLVQYVPQDPAGSLDPRMTIEQLVTDPLRRLQLPGDHRRLALEALERVHLTSEFLHRRRAEISGGQAQRVASKLRTKRFPANRFDVLTTANQAGVDGVEYWLTGVAGLAERPYLQKAKPDEGGDLIPAGGSW</sequence>
<dbReference type="InterPro" id="IPR027417">
    <property type="entry name" value="P-loop_NTPase"/>
</dbReference>
<proteinExistence type="predicted"/>
<dbReference type="EMBL" id="CP107020">
    <property type="protein sequence ID" value="UYG17060.1"/>
    <property type="molecule type" value="Genomic_DNA"/>
</dbReference>
<feature type="domain" description="ABC transporter" evidence="4">
    <location>
        <begin position="6"/>
        <end position="218"/>
    </location>
</feature>